<keyword evidence="4" id="KW-1185">Reference proteome</keyword>
<comment type="caution">
    <text evidence="3">The sequence shown here is derived from an EMBL/GenBank/DDBJ whole genome shotgun (WGS) entry which is preliminary data.</text>
</comment>
<accession>A0A4R6N7L5</accession>
<sequence>MALTHAKHGQLIDLAPLADGSTDSPSTSLIKTEQLQLIHMVLHAGQRMPQHKVAGELVLQCLAGRVRLQMPGTEQPLAAGQLTVLRAGEPHAVLAEQDSCVLLTLLLPAH</sequence>
<dbReference type="InterPro" id="IPR014710">
    <property type="entry name" value="RmlC-like_jellyroll"/>
</dbReference>
<dbReference type="RefSeq" id="WP_133603119.1">
    <property type="nucleotide sequence ID" value="NZ_JAUFPJ010000010.1"/>
</dbReference>
<dbReference type="Gene3D" id="2.60.120.10">
    <property type="entry name" value="Jelly Rolls"/>
    <property type="match status" value="1"/>
</dbReference>
<dbReference type="AlphaFoldDB" id="A0A4R6N7L5"/>
<dbReference type="PANTHER" id="PTHR37694:SF1">
    <property type="entry name" value="SLR8022 PROTEIN"/>
    <property type="match status" value="1"/>
</dbReference>
<proteinExistence type="predicted"/>
<name>A0A4R6N7L5_9BURK</name>
<evidence type="ECO:0000313" key="3">
    <source>
        <dbReference type="EMBL" id="TDP11205.1"/>
    </source>
</evidence>
<protein>
    <submittedName>
        <fullName evidence="3">Quercetin dioxygenase-like cupin family protein</fullName>
    </submittedName>
</protein>
<evidence type="ECO:0000259" key="2">
    <source>
        <dbReference type="Pfam" id="PF02311"/>
    </source>
</evidence>
<dbReference type="GO" id="GO:0051213">
    <property type="term" value="F:dioxygenase activity"/>
    <property type="evidence" value="ECO:0007669"/>
    <property type="project" value="UniProtKB-KW"/>
</dbReference>
<dbReference type="GO" id="GO:0006355">
    <property type="term" value="P:regulation of DNA-templated transcription"/>
    <property type="evidence" value="ECO:0007669"/>
    <property type="project" value="InterPro"/>
</dbReference>
<evidence type="ECO:0000313" key="4">
    <source>
        <dbReference type="Proteomes" id="UP000295357"/>
    </source>
</evidence>
<keyword evidence="3" id="KW-0223">Dioxygenase</keyword>
<dbReference type="SUPFAM" id="SSF51182">
    <property type="entry name" value="RmlC-like cupins"/>
    <property type="match status" value="1"/>
</dbReference>
<dbReference type="OrthoDB" id="8265259at2"/>
<feature type="domain" description="AraC-type arabinose-binding/dimerisation" evidence="2">
    <location>
        <begin position="44"/>
        <end position="98"/>
    </location>
</feature>
<keyword evidence="3" id="KW-0560">Oxidoreductase</keyword>
<keyword evidence="1" id="KW-0238">DNA-binding</keyword>
<dbReference type="GO" id="GO:0003677">
    <property type="term" value="F:DNA binding"/>
    <property type="evidence" value="ECO:0007669"/>
    <property type="project" value="UniProtKB-KW"/>
</dbReference>
<dbReference type="Pfam" id="PF02311">
    <property type="entry name" value="AraC_binding"/>
    <property type="match status" value="1"/>
</dbReference>
<dbReference type="PANTHER" id="PTHR37694">
    <property type="entry name" value="SLR8022 PROTEIN"/>
    <property type="match status" value="1"/>
</dbReference>
<dbReference type="InterPro" id="IPR011051">
    <property type="entry name" value="RmlC_Cupin_sf"/>
</dbReference>
<gene>
    <name evidence="3" type="ORF">DFR39_103128</name>
</gene>
<dbReference type="InterPro" id="IPR003313">
    <property type="entry name" value="AraC-bd"/>
</dbReference>
<organism evidence="3 4">
    <name type="scientific">Roseateles asaccharophilus</name>
    <dbReference type="NCBI Taxonomy" id="582607"/>
    <lineage>
        <taxon>Bacteria</taxon>
        <taxon>Pseudomonadati</taxon>
        <taxon>Pseudomonadota</taxon>
        <taxon>Betaproteobacteria</taxon>
        <taxon>Burkholderiales</taxon>
        <taxon>Sphaerotilaceae</taxon>
        <taxon>Roseateles</taxon>
    </lineage>
</organism>
<dbReference type="Proteomes" id="UP000295357">
    <property type="component" value="Unassembled WGS sequence"/>
</dbReference>
<evidence type="ECO:0000256" key="1">
    <source>
        <dbReference type="ARBA" id="ARBA00023125"/>
    </source>
</evidence>
<reference evidence="3 4" key="1">
    <citation type="submission" date="2019-03" db="EMBL/GenBank/DDBJ databases">
        <title>Genomic Encyclopedia of Type Strains, Phase IV (KMG-IV): sequencing the most valuable type-strain genomes for metagenomic binning, comparative biology and taxonomic classification.</title>
        <authorList>
            <person name="Goeker M."/>
        </authorList>
    </citation>
    <scope>NUCLEOTIDE SEQUENCE [LARGE SCALE GENOMIC DNA]</scope>
    <source>
        <strain evidence="3 4">DSM 25082</strain>
    </source>
</reference>
<dbReference type="EMBL" id="SNXE01000003">
    <property type="protein sequence ID" value="TDP11205.1"/>
    <property type="molecule type" value="Genomic_DNA"/>
</dbReference>